<name>A0A9P4G863_9PLEO</name>
<dbReference type="EMBL" id="ML976619">
    <property type="protein sequence ID" value="KAF1840811.1"/>
    <property type="molecule type" value="Genomic_DNA"/>
</dbReference>
<dbReference type="AlphaFoldDB" id="A0A9P4G863"/>
<gene>
    <name evidence="1" type="ORF">K460DRAFT_192714</name>
</gene>
<sequence>MLPSYITLPKLDSLSQTTRGPVKQLQQLHAVRPPLCCATLLYLLSNRTTTRRHRRRHRLQPVSFTIRLLSKLHSRQSLQGWAGLAARCSADAEERPTLPVLSSCEHPLAPAYMLPHGCRTLPNLRPTSRLPREQRRNPWSVAYHSTCLPFVQLVTNDLPCSKMVRYPFA</sequence>
<dbReference type="GeneID" id="63844383"/>
<reference evidence="1" key="1">
    <citation type="submission" date="2020-01" db="EMBL/GenBank/DDBJ databases">
        <authorList>
            <consortium name="DOE Joint Genome Institute"/>
            <person name="Haridas S."/>
            <person name="Albert R."/>
            <person name="Binder M."/>
            <person name="Bloem J."/>
            <person name="Labutti K."/>
            <person name="Salamov A."/>
            <person name="Andreopoulos B."/>
            <person name="Baker S.E."/>
            <person name="Barry K."/>
            <person name="Bills G."/>
            <person name="Bluhm B.H."/>
            <person name="Cannon C."/>
            <person name="Castanera R."/>
            <person name="Culley D.E."/>
            <person name="Daum C."/>
            <person name="Ezra D."/>
            <person name="Gonzalez J.B."/>
            <person name="Henrissat B."/>
            <person name="Kuo A."/>
            <person name="Liang C."/>
            <person name="Lipzen A."/>
            <person name="Lutzoni F."/>
            <person name="Magnuson J."/>
            <person name="Mondo S."/>
            <person name="Nolan M."/>
            <person name="Ohm R."/>
            <person name="Pangilinan J."/>
            <person name="Park H.-J."/>
            <person name="Ramirez L."/>
            <person name="Alfaro M."/>
            <person name="Sun H."/>
            <person name="Tritt A."/>
            <person name="Yoshinaga Y."/>
            <person name="Zwiers L.-H."/>
            <person name="Turgeon B.G."/>
            <person name="Goodwin S.B."/>
            <person name="Spatafora J.W."/>
            <person name="Crous P.W."/>
            <person name="Grigoriev I.V."/>
        </authorList>
    </citation>
    <scope>NUCLEOTIDE SEQUENCE</scope>
    <source>
        <strain evidence="1">CBS 394.84</strain>
    </source>
</reference>
<evidence type="ECO:0000313" key="2">
    <source>
        <dbReference type="Proteomes" id="UP000800039"/>
    </source>
</evidence>
<accession>A0A9P4G863</accession>
<evidence type="ECO:0000313" key="1">
    <source>
        <dbReference type="EMBL" id="KAF1840811.1"/>
    </source>
</evidence>
<dbReference type="Proteomes" id="UP000800039">
    <property type="component" value="Unassembled WGS sequence"/>
</dbReference>
<proteinExistence type="predicted"/>
<protein>
    <submittedName>
        <fullName evidence="1">Uncharacterized protein</fullName>
    </submittedName>
</protein>
<dbReference type="RefSeq" id="XP_040783374.1">
    <property type="nucleotide sequence ID" value="XM_040927131.1"/>
</dbReference>
<organism evidence="1 2">
    <name type="scientific">Cucurbitaria berberidis CBS 394.84</name>
    <dbReference type="NCBI Taxonomy" id="1168544"/>
    <lineage>
        <taxon>Eukaryota</taxon>
        <taxon>Fungi</taxon>
        <taxon>Dikarya</taxon>
        <taxon>Ascomycota</taxon>
        <taxon>Pezizomycotina</taxon>
        <taxon>Dothideomycetes</taxon>
        <taxon>Pleosporomycetidae</taxon>
        <taxon>Pleosporales</taxon>
        <taxon>Pleosporineae</taxon>
        <taxon>Cucurbitariaceae</taxon>
        <taxon>Cucurbitaria</taxon>
    </lineage>
</organism>
<keyword evidence="2" id="KW-1185">Reference proteome</keyword>
<comment type="caution">
    <text evidence="1">The sequence shown here is derived from an EMBL/GenBank/DDBJ whole genome shotgun (WGS) entry which is preliminary data.</text>
</comment>